<reference evidence="12" key="1">
    <citation type="journal article" date="2012" name="Nature">
        <title>The tomato genome sequence provides insights into fleshy fruit evolution.</title>
        <authorList>
            <consortium name="Tomato Genome Consortium"/>
        </authorList>
    </citation>
    <scope>NUCLEOTIDE SEQUENCE [LARGE SCALE GENOMIC DNA]</scope>
    <source>
        <strain evidence="12">cv. Heinz 1706</strain>
    </source>
</reference>
<feature type="transmembrane region" description="Helical" evidence="11">
    <location>
        <begin position="32"/>
        <end position="53"/>
    </location>
</feature>
<protein>
    <recommendedName>
        <fullName evidence="3">Signal recognition particle receptor subunit beta</fullName>
    </recommendedName>
</protein>
<dbReference type="OMA" id="MNGVKVT"/>
<evidence type="ECO:0000256" key="8">
    <source>
        <dbReference type="ARBA" id="ARBA00023134"/>
    </source>
</evidence>
<dbReference type="GO" id="GO:0005525">
    <property type="term" value="F:GTP binding"/>
    <property type="evidence" value="ECO:0007669"/>
    <property type="project" value="UniProtKB-KW"/>
</dbReference>
<dbReference type="STRING" id="4081.A0A3Q7FPD8"/>
<dbReference type="Gene3D" id="3.40.50.300">
    <property type="entry name" value="P-loop containing nucleotide triphosphate hydrolases"/>
    <property type="match status" value="1"/>
</dbReference>
<dbReference type="PaxDb" id="4081-Solyc03g112450.2.1"/>
<reference evidence="12" key="2">
    <citation type="submission" date="2019-01" db="UniProtKB">
        <authorList>
            <consortium name="EnsemblPlants"/>
        </authorList>
    </citation>
    <scope>IDENTIFICATION</scope>
    <source>
        <strain evidence="12">cv. Heinz 1706</strain>
    </source>
</reference>
<proteinExistence type="inferred from homology"/>
<evidence type="ECO:0000256" key="5">
    <source>
        <dbReference type="ARBA" id="ARBA00022741"/>
    </source>
</evidence>
<dbReference type="Proteomes" id="UP000004994">
    <property type="component" value="Chromosome 3"/>
</dbReference>
<evidence type="ECO:0000256" key="4">
    <source>
        <dbReference type="ARBA" id="ARBA00022692"/>
    </source>
</evidence>
<evidence type="ECO:0000256" key="3">
    <source>
        <dbReference type="ARBA" id="ARBA00020256"/>
    </source>
</evidence>
<evidence type="ECO:0000256" key="11">
    <source>
        <dbReference type="SAM" id="Phobius"/>
    </source>
</evidence>
<evidence type="ECO:0000256" key="1">
    <source>
        <dbReference type="ARBA" id="ARBA00004389"/>
    </source>
</evidence>
<keyword evidence="9 11" id="KW-0472">Membrane</keyword>
<evidence type="ECO:0000313" key="13">
    <source>
        <dbReference type="Proteomes" id="UP000004994"/>
    </source>
</evidence>
<dbReference type="NCBIfam" id="TIGR00231">
    <property type="entry name" value="small_GTP"/>
    <property type="match status" value="1"/>
</dbReference>
<dbReference type="FunCoup" id="A0A3Q7FPD8">
    <property type="interactions" value="3354"/>
</dbReference>
<dbReference type="InterPro" id="IPR005225">
    <property type="entry name" value="Small_GTP-bd"/>
</dbReference>
<evidence type="ECO:0000256" key="9">
    <source>
        <dbReference type="ARBA" id="ARBA00023136"/>
    </source>
</evidence>
<keyword evidence="6" id="KW-0256">Endoplasmic reticulum</keyword>
<dbReference type="Gramene" id="Solyc03g112450.3.1">
    <property type="protein sequence ID" value="Solyc03g112450.3.1"/>
    <property type="gene ID" value="Solyc03g112450.3"/>
</dbReference>
<dbReference type="EnsemblPlants" id="Solyc03g112450.3.1">
    <property type="protein sequence ID" value="Solyc03g112450.3.1"/>
    <property type="gene ID" value="Solyc03g112450.3"/>
</dbReference>
<sequence length="281" mass="31126">MDKEQVEQLKIQMQQWVNEAEKFINDIPPVQLYVAVGVVLSTLILLLISIISVELGTSFTDANNGSFNVRLFKGTASNTIVLTGLSGSGKTYLFYQLRDGSAHQGTVTSMEPNEGSFILHSEEDKKGKLKPVHVVDVPGHSRLRPKLDEFLPQAAGVVFVVDSVEFLPNCRPASEYLYEILTKASVVKKKVPVLLLCNKVDKVTAHTTEFIRKQLEKEIDKLRTSRTAVSDADISNEYTLGVPGEPFAFSQCHNRVIVAEASGLTGEISQLEKFIREHVKP</sequence>
<dbReference type="SUPFAM" id="SSF52540">
    <property type="entry name" value="P-loop containing nucleoside triphosphate hydrolases"/>
    <property type="match status" value="1"/>
</dbReference>
<dbReference type="GO" id="GO:0005785">
    <property type="term" value="C:signal recognition particle receptor complex"/>
    <property type="evidence" value="ECO:0000318"/>
    <property type="project" value="GO_Central"/>
</dbReference>
<dbReference type="CDD" id="cd04105">
    <property type="entry name" value="SR_beta"/>
    <property type="match status" value="1"/>
</dbReference>
<dbReference type="InterPro" id="IPR019009">
    <property type="entry name" value="SRP_receptor_beta_su"/>
</dbReference>
<name>A0A3Q7FPD8_SOLLC</name>
<evidence type="ECO:0000256" key="2">
    <source>
        <dbReference type="ARBA" id="ARBA00005619"/>
    </source>
</evidence>
<evidence type="ECO:0000256" key="10">
    <source>
        <dbReference type="ARBA" id="ARBA00023170"/>
    </source>
</evidence>
<dbReference type="InParanoid" id="A0A3Q7FPD8"/>
<keyword evidence="13" id="KW-1185">Reference proteome</keyword>
<dbReference type="PANTHER" id="PTHR11485:SF56">
    <property type="entry name" value="SIGNAL RECOGNITION PARTICLE RECEPTOR SUBUNIT BETA"/>
    <property type="match status" value="1"/>
</dbReference>
<comment type="similarity">
    <text evidence="2">Belongs to the SRP receptor beta subunit family.</text>
</comment>
<keyword evidence="10" id="KW-0675">Receptor</keyword>
<keyword evidence="8" id="KW-0342">GTP-binding</keyword>
<keyword evidence="4 11" id="KW-0812">Transmembrane</keyword>
<dbReference type="GO" id="GO:0045047">
    <property type="term" value="P:protein targeting to ER"/>
    <property type="evidence" value="ECO:0000318"/>
    <property type="project" value="GO_Central"/>
</dbReference>
<dbReference type="AlphaFoldDB" id="A0A3Q7FPD8"/>
<keyword evidence="7 11" id="KW-1133">Transmembrane helix</keyword>
<keyword evidence="5" id="KW-0547">Nucleotide-binding</keyword>
<evidence type="ECO:0000256" key="7">
    <source>
        <dbReference type="ARBA" id="ARBA00022989"/>
    </source>
</evidence>
<organism evidence="12">
    <name type="scientific">Solanum lycopersicum</name>
    <name type="common">Tomato</name>
    <name type="synonym">Lycopersicon esculentum</name>
    <dbReference type="NCBI Taxonomy" id="4081"/>
    <lineage>
        <taxon>Eukaryota</taxon>
        <taxon>Viridiplantae</taxon>
        <taxon>Streptophyta</taxon>
        <taxon>Embryophyta</taxon>
        <taxon>Tracheophyta</taxon>
        <taxon>Spermatophyta</taxon>
        <taxon>Magnoliopsida</taxon>
        <taxon>eudicotyledons</taxon>
        <taxon>Gunneridae</taxon>
        <taxon>Pentapetalae</taxon>
        <taxon>asterids</taxon>
        <taxon>lamiids</taxon>
        <taxon>Solanales</taxon>
        <taxon>Solanaceae</taxon>
        <taxon>Solanoideae</taxon>
        <taxon>Solaneae</taxon>
        <taxon>Solanum</taxon>
        <taxon>Solanum subgen. Lycopersicon</taxon>
    </lineage>
</organism>
<evidence type="ECO:0000256" key="6">
    <source>
        <dbReference type="ARBA" id="ARBA00022824"/>
    </source>
</evidence>
<evidence type="ECO:0000313" key="12">
    <source>
        <dbReference type="EnsemblPlants" id="Solyc03g112450.3.1"/>
    </source>
</evidence>
<accession>A0A3Q7FPD8</accession>
<dbReference type="Pfam" id="PF09439">
    <property type="entry name" value="SRPRB"/>
    <property type="match status" value="1"/>
</dbReference>
<comment type="subcellular location">
    <subcellularLocation>
        <location evidence="1">Endoplasmic reticulum membrane</location>
        <topology evidence="1">Single-pass membrane protein</topology>
    </subcellularLocation>
</comment>
<dbReference type="InterPro" id="IPR027417">
    <property type="entry name" value="P-loop_NTPase"/>
</dbReference>
<dbReference type="PANTHER" id="PTHR11485">
    <property type="entry name" value="TRANSFERRIN"/>
    <property type="match status" value="1"/>
</dbReference>